<comment type="subunit">
    <text evidence="2 6">Heterotrimer of A, B and C subunits.</text>
</comment>
<evidence type="ECO:0000256" key="3">
    <source>
        <dbReference type="ARBA" id="ARBA00024799"/>
    </source>
</evidence>
<dbReference type="EMBL" id="FRAF01000007">
    <property type="protein sequence ID" value="SHK00426.1"/>
    <property type="molecule type" value="Genomic_DNA"/>
</dbReference>
<gene>
    <name evidence="6" type="primary">gatC</name>
    <name evidence="8" type="ORF">SAMN05443507_10717</name>
</gene>
<dbReference type="PANTHER" id="PTHR15004">
    <property type="entry name" value="GLUTAMYL-TRNA(GLN) AMIDOTRANSFERASE SUBUNIT C, MITOCHONDRIAL"/>
    <property type="match status" value="1"/>
</dbReference>
<dbReference type="NCBIfam" id="TIGR00135">
    <property type="entry name" value="gatC"/>
    <property type="match status" value="1"/>
</dbReference>
<dbReference type="InterPro" id="IPR003837">
    <property type="entry name" value="GatC"/>
</dbReference>
<dbReference type="AlphaFoldDB" id="A0A1M6NXM7"/>
<name>A0A1M6NXM7_9BACL</name>
<keyword evidence="9" id="KW-1185">Reference proteome</keyword>
<protein>
    <recommendedName>
        <fullName evidence="6">Aspartyl/glutamyl-tRNA(Asn/Gln) amidotransferase subunit C</fullName>
        <shortName evidence="6">Asp/Glu-ADT subunit C</shortName>
        <ecNumber evidence="6">6.3.5.-</ecNumber>
    </recommendedName>
</protein>
<comment type="catalytic activity">
    <reaction evidence="5 6">
        <text>L-glutamyl-tRNA(Gln) + L-glutamine + ATP + H2O = L-glutaminyl-tRNA(Gln) + L-glutamate + ADP + phosphate + H(+)</text>
        <dbReference type="Rhea" id="RHEA:17521"/>
        <dbReference type="Rhea" id="RHEA-COMP:9681"/>
        <dbReference type="Rhea" id="RHEA-COMP:9684"/>
        <dbReference type="ChEBI" id="CHEBI:15377"/>
        <dbReference type="ChEBI" id="CHEBI:15378"/>
        <dbReference type="ChEBI" id="CHEBI:29985"/>
        <dbReference type="ChEBI" id="CHEBI:30616"/>
        <dbReference type="ChEBI" id="CHEBI:43474"/>
        <dbReference type="ChEBI" id="CHEBI:58359"/>
        <dbReference type="ChEBI" id="CHEBI:78520"/>
        <dbReference type="ChEBI" id="CHEBI:78521"/>
        <dbReference type="ChEBI" id="CHEBI:456216"/>
    </reaction>
</comment>
<evidence type="ECO:0000256" key="4">
    <source>
        <dbReference type="ARBA" id="ARBA00047380"/>
    </source>
</evidence>
<organism evidence="8 9">
    <name type="scientific">Alicyclobacillus tolerans</name>
    <dbReference type="NCBI Taxonomy" id="90970"/>
    <lineage>
        <taxon>Bacteria</taxon>
        <taxon>Bacillati</taxon>
        <taxon>Bacillota</taxon>
        <taxon>Bacilli</taxon>
        <taxon>Bacillales</taxon>
        <taxon>Alicyclobacillaceae</taxon>
        <taxon>Alicyclobacillus</taxon>
    </lineage>
</organism>
<dbReference type="SUPFAM" id="SSF141000">
    <property type="entry name" value="Glu-tRNAGln amidotransferase C subunit"/>
    <property type="match status" value="1"/>
</dbReference>
<evidence type="ECO:0000256" key="5">
    <source>
        <dbReference type="ARBA" id="ARBA00047913"/>
    </source>
</evidence>
<proteinExistence type="inferred from homology"/>
<dbReference type="GO" id="GO:0006450">
    <property type="term" value="P:regulation of translational fidelity"/>
    <property type="evidence" value="ECO:0007669"/>
    <property type="project" value="InterPro"/>
</dbReference>
<comment type="function">
    <text evidence="3 6">Allows the formation of correctly charged Asn-tRNA(Asn) or Gln-tRNA(Gln) through the transamidation of misacylated Asp-tRNA(Asn) or Glu-tRNA(Gln) in organisms which lack either or both of asparaginyl-tRNA or glutaminyl-tRNA synthetases. The reaction takes place in the presence of glutamine and ATP through an activated phospho-Asp-tRNA(Asn) or phospho-Glu-tRNA(Gln).</text>
</comment>
<evidence type="ECO:0000256" key="6">
    <source>
        <dbReference type="HAMAP-Rule" id="MF_00122"/>
    </source>
</evidence>
<dbReference type="GO" id="GO:0006412">
    <property type="term" value="P:translation"/>
    <property type="evidence" value="ECO:0007669"/>
    <property type="project" value="UniProtKB-UniRule"/>
</dbReference>
<dbReference type="GO" id="GO:0016740">
    <property type="term" value="F:transferase activity"/>
    <property type="evidence" value="ECO:0007669"/>
    <property type="project" value="UniProtKB-KW"/>
</dbReference>
<keyword evidence="6" id="KW-0648">Protein biosynthesis</keyword>
<keyword evidence="6" id="KW-0547">Nucleotide-binding</keyword>
<dbReference type="GO" id="GO:0050566">
    <property type="term" value="F:asparaginyl-tRNA synthase (glutamine-hydrolyzing) activity"/>
    <property type="evidence" value="ECO:0007669"/>
    <property type="project" value="RHEA"/>
</dbReference>
<keyword evidence="6" id="KW-0067">ATP-binding</keyword>
<keyword evidence="8" id="KW-0808">Transferase</keyword>
<dbReference type="Gene3D" id="1.10.20.60">
    <property type="entry name" value="Glu-tRNAGln amidotransferase C subunit, N-terminal domain"/>
    <property type="match status" value="1"/>
</dbReference>
<sequence>MQITADTVRHVAKLARLAVSETEVERLTPELNDILHYAEQLQQLNLDDVVATSHSFQLVNALRADVVRPSLPREEALKNAPDSEQGQVRVPAVLEG</sequence>
<evidence type="ECO:0000313" key="8">
    <source>
        <dbReference type="EMBL" id="SHK00426.1"/>
    </source>
</evidence>
<dbReference type="Pfam" id="PF02686">
    <property type="entry name" value="GatC"/>
    <property type="match status" value="1"/>
</dbReference>
<dbReference type="RefSeq" id="WP_072873494.1">
    <property type="nucleotide sequence ID" value="NZ_FRAF01000007.1"/>
</dbReference>
<reference evidence="9" key="1">
    <citation type="submission" date="2016-11" db="EMBL/GenBank/DDBJ databases">
        <authorList>
            <person name="Varghese N."/>
            <person name="Submissions S."/>
        </authorList>
    </citation>
    <scope>NUCLEOTIDE SEQUENCE [LARGE SCALE GENOMIC DNA]</scope>
    <source>
        <strain evidence="9">USBA-503</strain>
    </source>
</reference>
<dbReference type="GO" id="GO:0050567">
    <property type="term" value="F:glutaminyl-tRNA synthase (glutamine-hydrolyzing) activity"/>
    <property type="evidence" value="ECO:0007669"/>
    <property type="project" value="UniProtKB-UniRule"/>
</dbReference>
<evidence type="ECO:0000313" key="9">
    <source>
        <dbReference type="Proteomes" id="UP000184016"/>
    </source>
</evidence>
<dbReference type="GO" id="GO:0070681">
    <property type="term" value="P:glutaminyl-tRNAGln biosynthesis via transamidation"/>
    <property type="evidence" value="ECO:0007669"/>
    <property type="project" value="TreeGrafter"/>
</dbReference>
<dbReference type="EC" id="6.3.5.-" evidence="6"/>
<dbReference type="OrthoDB" id="9813938at2"/>
<dbReference type="Proteomes" id="UP000184016">
    <property type="component" value="Unassembled WGS sequence"/>
</dbReference>
<dbReference type="InterPro" id="IPR036113">
    <property type="entry name" value="Asp/Glu-ADT_sf_sub_c"/>
</dbReference>
<dbReference type="PANTHER" id="PTHR15004:SF0">
    <property type="entry name" value="GLUTAMYL-TRNA(GLN) AMIDOTRANSFERASE SUBUNIT C, MITOCHONDRIAL"/>
    <property type="match status" value="1"/>
</dbReference>
<feature type="region of interest" description="Disordered" evidence="7">
    <location>
        <begin position="74"/>
        <end position="96"/>
    </location>
</feature>
<keyword evidence="6" id="KW-0436">Ligase</keyword>
<evidence type="ECO:0000256" key="7">
    <source>
        <dbReference type="SAM" id="MobiDB-lite"/>
    </source>
</evidence>
<comment type="similarity">
    <text evidence="1 6">Belongs to the GatC family.</text>
</comment>
<evidence type="ECO:0000256" key="1">
    <source>
        <dbReference type="ARBA" id="ARBA00010757"/>
    </source>
</evidence>
<comment type="catalytic activity">
    <reaction evidence="4 6">
        <text>L-aspartyl-tRNA(Asn) + L-glutamine + ATP + H2O = L-asparaginyl-tRNA(Asn) + L-glutamate + ADP + phosphate + 2 H(+)</text>
        <dbReference type="Rhea" id="RHEA:14513"/>
        <dbReference type="Rhea" id="RHEA-COMP:9674"/>
        <dbReference type="Rhea" id="RHEA-COMP:9677"/>
        <dbReference type="ChEBI" id="CHEBI:15377"/>
        <dbReference type="ChEBI" id="CHEBI:15378"/>
        <dbReference type="ChEBI" id="CHEBI:29985"/>
        <dbReference type="ChEBI" id="CHEBI:30616"/>
        <dbReference type="ChEBI" id="CHEBI:43474"/>
        <dbReference type="ChEBI" id="CHEBI:58359"/>
        <dbReference type="ChEBI" id="CHEBI:78515"/>
        <dbReference type="ChEBI" id="CHEBI:78516"/>
        <dbReference type="ChEBI" id="CHEBI:456216"/>
    </reaction>
</comment>
<dbReference type="STRING" id="1830138.SAMN05443507_10717"/>
<accession>A0A1M6NXM7</accession>
<dbReference type="HAMAP" id="MF_00122">
    <property type="entry name" value="GatC"/>
    <property type="match status" value="1"/>
</dbReference>
<dbReference type="GO" id="GO:0005524">
    <property type="term" value="F:ATP binding"/>
    <property type="evidence" value="ECO:0007669"/>
    <property type="project" value="UniProtKB-KW"/>
</dbReference>
<evidence type="ECO:0000256" key="2">
    <source>
        <dbReference type="ARBA" id="ARBA00011123"/>
    </source>
</evidence>